<organism evidence="2">
    <name type="scientific">Arundo donax</name>
    <name type="common">Giant reed</name>
    <name type="synonym">Donax arundinaceus</name>
    <dbReference type="NCBI Taxonomy" id="35708"/>
    <lineage>
        <taxon>Eukaryota</taxon>
        <taxon>Viridiplantae</taxon>
        <taxon>Streptophyta</taxon>
        <taxon>Embryophyta</taxon>
        <taxon>Tracheophyta</taxon>
        <taxon>Spermatophyta</taxon>
        <taxon>Magnoliopsida</taxon>
        <taxon>Liliopsida</taxon>
        <taxon>Poales</taxon>
        <taxon>Poaceae</taxon>
        <taxon>PACMAD clade</taxon>
        <taxon>Arundinoideae</taxon>
        <taxon>Arundineae</taxon>
        <taxon>Arundo</taxon>
    </lineage>
</organism>
<reference evidence="2" key="1">
    <citation type="submission" date="2014-09" db="EMBL/GenBank/DDBJ databases">
        <authorList>
            <person name="Magalhaes I.L.F."/>
            <person name="Oliveira U."/>
            <person name="Santos F.R."/>
            <person name="Vidigal T.H.D.A."/>
            <person name="Brescovit A.D."/>
            <person name="Santos A.J."/>
        </authorList>
    </citation>
    <scope>NUCLEOTIDE SEQUENCE</scope>
    <source>
        <tissue evidence="2">Shoot tissue taken approximately 20 cm above the soil surface</tissue>
    </source>
</reference>
<feature type="compositionally biased region" description="Gly residues" evidence="1">
    <location>
        <begin position="15"/>
        <end position="29"/>
    </location>
</feature>
<reference evidence="2" key="2">
    <citation type="journal article" date="2015" name="Data Brief">
        <title>Shoot transcriptome of the giant reed, Arundo donax.</title>
        <authorList>
            <person name="Barrero R.A."/>
            <person name="Guerrero F.D."/>
            <person name="Moolhuijzen P."/>
            <person name="Goolsby J.A."/>
            <person name="Tidwell J."/>
            <person name="Bellgard S.E."/>
            <person name="Bellgard M.I."/>
        </authorList>
    </citation>
    <scope>NUCLEOTIDE SEQUENCE</scope>
    <source>
        <tissue evidence="2">Shoot tissue taken approximately 20 cm above the soil surface</tissue>
    </source>
</reference>
<dbReference type="AlphaFoldDB" id="A0A0A9FD95"/>
<sequence length="169" mass="17949">MLPPAEALLPRGRHGGGALEPRGGAGDGDAAGVLESELLLRLLEQLPEHGVVEVRHRHHVPHRLRRRGAAHVHRHLPLGRGHRLSAVEHPVPAGPPPEVQPPRQRPAPPQNRRELLGRTLPAVATGGSLQAEVASPAPSPAAAERPPPEAEQLPADPEPSVGLPYHSEI</sequence>
<evidence type="ECO:0000313" key="2">
    <source>
        <dbReference type="EMBL" id="JAE09174.1"/>
    </source>
</evidence>
<feature type="region of interest" description="Disordered" evidence="1">
    <location>
        <begin position="1"/>
        <end position="30"/>
    </location>
</feature>
<dbReference type="EMBL" id="GBRH01188722">
    <property type="protein sequence ID" value="JAE09174.1"/>
    <property type="molecule type" value="Transcribed_RNA"/>
</dbReference>
<proteinExistence type="predicted"/>
<evidence type="ECO:0000256" key="1">
    <source>
        <dbReference type="SAM" id="MobiDB-lite"/>
    </source>
</evidence>
<feature type="region of interest" description="Disordered" evidence="1">
    <location>
        <begin position="82"/>
        <end position="169"/>
    </location>
</feature>
<feature type="compositionally biased region" description="Pro residues" evidence="1">
    <location>
        <begin position="92"/>
        <end position="109"/>
    </location>
</feature>
<name>A0A0A9FD95_ARUDO</name>
<feature type="compositionally biased region" description="Low complexity" evidence="1">
    <location>
        <begin position="131"/>
        <end position="155"/>
    </location>
</feature>
<accession>A0A0A9FD95</accession>
<protein>
    <submittedName>
        <fullName evidence="2">Uncharacterized protein</fullName>
    </submittedName>
</protein>